<evidence type="ECO:0000256" key="11">
    <source>
        <dbReference type="ARBA" id="ARBA00022989"/>
    </source>
</evidence>
<evidence type="ECO:0000259" key="16">
    <source>
        <dbReference type="PROSITE" id="PS50109"/>
    </source>
</evidence>
<evidence type="ECO:0000256" key="7">
    <source>
        <dbReference type="ARBA" id="ARBA00022679"/>
    </source>
</evidence>
<dbReference type="Pfam" id="PF08448">
    <property type="entry name" value="PAS_4"/>
    <property type="match status" value="1"/>
</dbReference>
<evidence type="ECO:0000256" key="2">
    <source>
        <dbReference type="ARBA" id="ARBA00004429"/>
    </source>
</evidence>
<dbReference type="InterPro" id="IPR001789">
    <property type="entry name" value="Sig_transdc_resp-reg_receiver"/>
</dbReference>
<dbReference type="InterPro" id="IPR000014">
    <property type="entry name" value="PAS"/>
</dbReference>
<keyword evidence="4" id="KW-1003">Cell membrane</keyword>
<keyword evidence="9" id="KW-0418">Kinase</keyword>
<dbReference type="InterPro" id="IPR036890">
    <property type="entry name" value="HATPase_C_sf"/>
</dbReference>
<evidence type="ECO:0000256" key="12">
    <source>
        <dbReference type="ARBA" id="ARBA00023012"/>
    </source>
</evidence>
<evidence type="ECO:0000256" key="14">
    <source>
        <dbReference type="PROSITE-ProRule" id="PRU00110"/>
    </source>
</evidence>
<evidence type="ECO:0000256" key="13">
    <source>
        <dbReference type="ARBA" id="ARBA00023136"/>
    </source>
</evidence>
<dbReference type="CDD" id="cd00088">
    <property type="entry name" value="HPT"/>
    <property type="match status" value="1"/>
</dbReference>
<dbReference type="SUPFAM" id="SSF55785">
    <property type="entry name" value="PYP-like sensor domain (PAS domain)"/>
    <property type="match status" value="2"/>
</dbReference>
<comment type="caution">
    <text evidence="21">The sequence shown here is derived from an EMBL/GenBank/DDBJ whole genome shotgun (WGS) entry which is preliminary data.</text>
</comment>
<keyword evidence="7" id="KW-0808">Transferase</keyword>
<dbReference type="GO" id="GO:0005886">
    <property type="term" value="C:plasma membrane"/>
    <property type="evidence" value="ECO:0007669"/>
    <property type="project" value="UniProtKB-SubCell"/>
</dbReference>
<dbReference type="InterPro" id="IPR008207">
    <property type="entry name" value="Sig_transdc_His_kin_Hpt_dom"/>
</dbReference>
<dbReference type="SUPFAM" id="SSF52172">
    <property type="entry name" value="CheY-like"/>
    <property type="match status" value="1"/>
</dbReference>
<dbReference type="InterPro" id="IPR011006">
    <property type="entry name" value="CheY-like_superfamily"/>
</dbReference>
<evidence type="ECO:0000256" key="10">
    <source>
        <dbReference type="ARBA" id="ARBA00022840"/>
    </source>
</evidence>
<evidence type="ECO:0000256" key="8">
    <source>
        <dbReference type="ARBA" id="ARBA00022692"/>
    </source>
</evidence>
<dbReference type="Gene3D" id="1.10.287.130">
    <property type="match status" value="1"/>
</dbReference>
<dbReference type="AlphaFoldDB" id="A0A7C9N302"/>
<keyword evidence="10" id="KW-0067">ATP-binding</keyword>
<feature type="domain" description="Histidine kinase" evidence="16">
    <location>
        <begin position="283"/>
        <end position="499"/>
    </location>
</feature>
<keyword evidence="13" id="KW-0472">Membrane</keyword>
<proteinExistence type="predicted"/>
<evidence type="ECO:0000313" key="22">
    <source>
        <dbReference type="Proteomes" id="UP000481947"/>
    </source>
</evidence>
<dbReference type="Gene3D" id="1.20.120.160">
    <property type="entry name" value="HPT domain"/>
    <property type="match status" value="1"/>
</dbReference>
<dbReference type="InterPro" id="IPR000700">
    <property type="entry name" value="PAS-assoc_C"/>
</dbReference>
<keyword evidence="8" id="KW-0812">Transmembrane</keyword>
<dbReference type="PANTHER" id="PTHR43047:SF64">
    <property type="entry name" value="HISTIDINE KINASE CONTAINING CHEY-HOMOLOGOUS RECEIVER DOMAIN AND PAS DOMAIN-RELATED"/>
    <property type="match status" value="1"/>
</dbReference>
<evidence type="ECO:0000256" key="6">
    <source>
        <dbReference type="ARBA" id="ARBA00022553"/>
    </source>
</evidence>
<evidence type="ECO:0000256" key="15">
    <source>
        <dbReference type="PROSITE-ProRule" id="PRU00169"/>
    </source>
</evidence>
<dbReference type="PROSITE" id="PS50112">
    <property type="entry name" value="PAS"/>
    <property type="match status" value="1"/>
</dbReference>
<dbReference type="InterPro" id="IPR036641">
    <property type="entry name" value="HPT_dom_sf"/>
</dbReference>
<sequence>MASDLNVNYTPAIFSAQAGLISALDDIQGIIKFDINGYILEANKLFRQIMGYEIHELVGQHHRMFFDPVYASGEEYRLLWESLRAGEARAGQFHRLSKQGQTVWLQASYNPVRGSDGRIDHIVKFATDITERQNSELLLSRTKQALELANQSAQIGSWDYEVANDVVHLSPFCATLLEIDSEPPLTIGNLLARLEPREYIEQAIQQAIQSGAGWDLELLHFNLGGEPRWFRSIGRAEMSEGSCVRLAVMMQDIHSTKQRELELLHAQQMAEAAVNSKDQFLATVSHELRTPLNAILGLGQILALDNRFDGDAHDFVLEIVKAGEHLLSLVNDLLDLAKVDQQDIQVTLDAVSLGPVLQECMSLIQQAAQARGISLHVADASGYTVQADRIRLKQVLLNLMSNAVKYNRPDGKIDITIDRVPTGYIRLEVRDTGLGIAQEHLSGLFKPFHRLGAENSTVEGTGIGLNIAQKLVRKMGGTIGVESQVNVGSIFWVEFPLVIQEPAVAQGEALLSRVDSVAPAAVSAPAMPAAGLAAASEPDRRLILVAEDNPVNRKVIGQQLKRLGYAHDFAEDGEAALFLWREQAYDLVLTDLQMPRMGGYELAQQIRSEEKDGQSVPIIVFSANAMDAAWTGWSLLGVNDFLTKPVKFELLGEKLAYWLSSIPHSDAASTAQAGSGSMAVPAVLDLAVLADLVGSDPGTIREFLQHYQDSAEGLAAQLQTAFVQADWLQLARFAHSLKSSSRSVGAMALGQVCEQLEQAGTREQAAELSYLMPLFDSVWKRLCQAMATALSDQTADSGAFAGPYPFRESDGQLID</sequence>
<evidence type="ECO:0000259" key="19">
    <source>
        <dbReference type="PROSITE" id="PS50113"/>
    </source>
</evidence>
<comment type="catalytic activity">
    <reaction evidence="1">
        <text>ATP + protein L-histidine = ADP + protein N-phospho-L-histidine.</text>
        <dbReference type="EC" id="2.7.13.3"/>
    </reaction>
</comment>
<dbReference type="SMART" id="SM00086">
    <property type="entry name" value="PAC"/>
    <property type="match status" value="1"/>
</dbReference>
<evidence type="ECO:0000259" key="18">
    <source>
        <dbReference type="PROSITE" id="PS50112"/>
    </source>
</evidence>
<evidence type="ECO:0000259" key="20">
    <source>
        <dbReference type="PROSITE" id="PS50894"/>
    </source>
</evidence>
<evidence type="ECO:0000256" key="5">
    <source>
        <dbReference type="ARBA" id="ARBA00022519"/>
    </source>
</evidence>
<dbReference type="InterPro" id="IPR003594">
    <property type="entry name" value="HATPase_dom"/>
</dbReference>
<feature type="domain" description="PAC" evidence="19">
    <location>
        <begin position="89"/>
        <end position="141"/>
    </location>
</feature>
<dbReference type="Gene3D" id="3.40.50.2300">
    <property type="match status" value="1"/>
</dbReference>
<dbReference type="Pfam" id="PF00512">
    <property type="entry name" value="HisKA"/>
    <property type="match status" value="1"/>
</dbReference>
<dbReference type="EMBL" id="VYSB01000010">
    <property type="protein sequence ID" value="MYZ52500.1"/>
    <property type="molecule type" value="Genomic_DNA"/>
</dbReference>
<dbReference type="CDD" id="cd00082">
    <property type="entry name" value="HisKA"/>
    <property type="match status" value="1"/>
</dbReference>
<gene>
    <name evidence="21" type="ORF">F5985_10215</name>
</gene>
<dbReference type="PROSITE" id="PS50109">
    <property type="entry name" value="HIS_KIN"/>
    <property type="match status" value="1"/>
</dbReference>
<dbReference type="FunFam" id="3.30.565.10:FF:000006">
    <property type="entry name" value="Sensor histidine kinase WalK"/>
    <property type="match status" value="1"/>
</dbReference>
<dbReference type="PROSITE" id="PS50110">
    <property type="entry name" value="RESPONSE_REGULATORY"/>
    <property type="match status" value="1"/>
</dbReference>
<dbReference type="Pfam" id="PF00072">
    <property type="entry name" value="Response_reg"/>
    <property type="match status" value="1"/>
</dbReference>
<dbReference type="PROSITE" id="PS50113">
    <property type="entry name" value="PAC"/>
    <property type="match status" value="1"/>
</dbReference>
<keyword evidence="10" id="KW-0547">Nucleotide-binding</keyword>
<dbReference type="Pfam" id="PF02518">
    <property type="entry name" value="HATPase_c"/>
    <property type="match status" value="1"/>
</dbReference>
<dbReference type="SMART" id="SM00448">
    <property type="entry name" value="REC"/>
    <property type="match status" value="1"/>
</dbReference>
<evidence type="ECO:0000256" key="1">
    <source>
        <dbReference type="ARBA" id="ARBA00000085"/>
    </source>
</evidence>
<evidence type="ECO:0000256" key="9">
    <source>
        <dbReference type="ARBA" id="ARBA00022777"/>
    </source>
</evidence>
<keyword evidence="12" id="KW-0902">Two-component regulatory system</keyword>
<dbReference type="EC" id="2.7.13.3" evidence="3"/>
<dbReference type="CDD" id="cd00130">
    <property type="entry name" value="PAS"/>
    <property type="match status" value="1"/>
</dbReference>
<dbReference type="InterPro" id="IPR035965">
    <property type="entry name" value="PAS-like_dom_sf"/>
</dbReference>
<dbReference type="PANTHER" id="PTHR43047">
    <property type="entry name" value="TWO-COMPONENT HISTIDINE PROTEIN KINASE"/>
    <property type="match status" value="1"/>
</dbReference>
<dbReference type="SMART" id="SM00387">
    <property type="entry name" value="HATPase_c"/>
    <property type="match status" value="1"/>
</dbReference>
<dbReference type="PRINTS" id="PR00344">
    <property type="entry name" value="BCTRLSENSOR"/>
</dbReference>
<dbReference type="SMART" id="SM00073">
    <property type="entry name" value="HPT"/>
    <property type="match status" value="1"/>
</dbReference>
<dbReference type="Pfam" id="PF13426">
    <property type="entry name" value="PAS_9"/>
    <property type="match status" value="1"/>
</dbReference>
<dbReference type="CDD" id="cd17546">
    <property type="entry name" value="REC_hyHK_CKI1_RcsC-like"/>
    <property type="match status" value="1"/>
</dbReference>
<dbReference type="Gene3D" id="3.30.565.10">
    <property type="entry name" value="Histidine kinase-like ATPase, C-terminal domain"/>
    <property type="match status" value="1"/>
</dbReference>
<feature type="modified residue" description="4-aspartylphosphate" evidence="15">
    <location>
        <position position="591"/>
    </location>
</feature>
<reference evidence="21 22" key="1">
    <citation type="submission" date="2019-09" db="EMBL/GenBank/DDBJ databases">
        <title>Identification of Malikia spinosa a prominent benzene-, toluene-, and ethylbenzene-degrading bacterium: enrichment, isolation and whole genome sequencing.</title>
        <authorList>
            <person name="Tancsics A."/>
            <person name="Revesz F."/>
            <person name="Kriszt B."/>
        </authorList>
    </citation>
    <scope>NUCLEOTIDE SEQUENCE [LARGE SCALE GENOMIC DNA]</scope>
    <source>
        <strain evidence="21 22">AB6</strain>
    </source>
</reference>
<dbReference type="SMART" id="SM00388">
    <property type="entry name" value="HisKA"/>
    <property type="match status" value="1"/>
</dbReference>
<dbReference type="InterPro" id="IPR003661">
    <property type="entry name" value="HisK_dim/P_dom"/>
</dbReference>
<dbReference type="InterPro" id="IPR013656">
    <property type="entry name" value="PAS_4"/>
</dbReference>
<dbReference type="SUPFAM" id="SSF55874">
    <property type="entry name" value="ATPase domain of HSP90 chaperone/DNA topoisomerase II/histidine kinase"/>
    <property type="match status" value="1"/>
</dbReference>
<feature type="modified residue" description="Phosphohistidine" evidence="14">
    <location>
        <position position="735"/>
    </location>
</feature>
<feature type="domain" description="PAS" evidence="18">
    <location>
        <begin position="30"/>
        <end position="68"/>
    </location>
</feature>
<dbReference type="InterPro" id="IPR005467">
    <property type="entry name" value="His_kinase_dom"/>
</dbReference>
<evidence type="ECO:0000256" key="4">
    <source>
        <dbReference type="ARBA" id="ARBA00022475"/>
    </source>
</evidence>
<dbReference type="InterPro" id="IPR036097">
    <property type="entry name" value="HisK_dim/P_sf"/>
</dbReference>
<dbReference type="NCBIfam" id="TIGR00229">
    <property type="entry name" value="sensory_box"/>
    <property type="match status" value="1"/>
</dbReference>
<evidence type="ECO:0000313" key="21">
    <source>
        <dbReference type="EMBL" id="MYZ52500.1"/>
    </source>
</evidence>
<accession>A0A7C9N302</accession>
<dbReference type="SUPFAM" id="SSF47226">
    <property type="entry name" value="Histidine-containing phosphotransfer domain, HPT domain"/>
    <property type="match status" value="1"/>
</dbReference>
<dbReference type="PROSITE" id="PS50894">
    <property type="entry name" value="HPT"/>
    <property type="match status" value="1"/>
</dbReference>
<comment type="subcellular location">
    <subcellularLocation>
        <location evidence="2">Cell inner membrane</location>
        <topology evidence="2">Multi-pass membrane protein</topology>
    </subcellularLocation>
</comment>
<dbReference type="InterPro" id="IPR001610">
    <property type="entry name" value="PAC"/>
</dbReference>
<protein>
    <recommendedName>
        <fullName evidence="3">histidine kinase</fullName>
        <ecNumber evidence="3">2.7.13.3</ecNumber>
    </recommendedName>
</protein>
<dbReference type="RefSeq" id="WP_161125344.1">
    <property type="nucleotide sequence ID" value="NZ_VYSB01000010.1"/>
</dbReference>
<dbReference type="Pfam" id="PF01627">
    <property type="entry name" value="Hpt"/>
    <property type="match status" value="1"/>
</dbReference>
<evidence type="ECO:0000256" key="3">
    <source>
        <dbReference type="ARBA" id="ARBA00012438"/>
    </source>
</evidence>
<dbReference type="Proteomes" id="UP000481947">
    <property type="component" value="Unassembled WGS sequence"/>
</dbReference>
<name>A0A7C9N302_9BURK</name>
<feature type="domain" description="Response regulatory" evidence="17">
    <location>
        <begin position="542"/>
        <end position="659"/>
    </location>
</feature>
<keyword evidence="5" id="KW-0997">Cell inner membrane</keyword>
<organism evidence="21 22">
    <name type="scientific">Malikia spinosa</name>
    <dbReference type="NCBI Taxonomy" id="86180"/>
    <lineage>
        <taxon>Bacteria</taxon>
        <taxon>Pseudomonadati</taxon>
        <taxon>Pseudomonadota</taxon>
        <taxon>Betaproteobacteria</taxon>
        <taxon>Burkholderiales</taxon>
        <taxon>Comamonadaceae</taxon>
        <taxon>Malikia</taxon>
    </lineage>
</organism>
<keyword evidence="11" id="KW-1133">Transmembrane helix</keyword>
<dbReference type="Gene3D" id="3.30.450.20">
    <property type="entry name" value="PAS domain"/>
    <property type="match status" value="2"/>
</dbReference>
<dbReference type="InterPro" id="IPR004358">
    <property type="entry name" value="Sig_transdc_His_kin-like_C"/>
</dbReference>
<feature type="domain" description="HPt" evidence="20">
    <location>
        <begin position="696"/>
        <end position="789"/>
    </location>
</feature>
<dbReference type="SUPFAM" id="SSF47384">
    <property type="entry name" value="Homodimeric domain of signal transducing histidine kinase"/>
    <property type="match status" value="1"/>
</dbReference>
<dbReference type="GO" id="GO:0000155">
    <property type="term" value="F:phosphorelay sensor kinase activity"/>
    <property type="evidence" value="ECO:0007669"/>
    <property type="project" value="InterPro"/>
</dbReference>
<keyword evidence="6 15" id="KW-0597">Phosphoprotein</keyword>
<evidence type="ECO:0000259" key="17">
    <source>
        <dbReference type="PROSITE" id="PS50110"/>
    </source>
</evidence>